<proteinExistence type="inferred from homology"/>
<name>A0ABR3QAJ9_9TREE</name>
<dbReference type="PANTHER" id="PTHR12806:SF0">
    <property type="entry name" value="VACUOLAR-SORTING PROTEIN SNF8"/>
    <property type="match status" value="1"/>
</dbReference>
<dbReference type="Gene3D" id="1.10.10.10">
    <property type="entry name" value="Winged helix-like DNA-binding domain superfamily/Winged helix DNA-binding domain"/>
    <property type="match status" value="2"/>
</dbReference>
<reference evidence="2 3" key="1">
    <citation type="submission" date="2023-08" db="EMBL/GenBank/DDBJ databases">
        <title>Annotated Genome Sequence of Vanrija albida AlHP1.</title>
        <authorList>
            <person name="Herzog R."/>
        </authorList>
    </citation>
    <scope>NUCLEOTIDE SEQUENCE [LARGE SCALE GENOMIC DNA]</scope>
    <source>
        <strain evidence="2 3">AlHP1</strain>
    </source>
</reference>
<dbReference type="InterPro" id="IPR040608">
    <property type="entry name" value="Snf8/Vps36"/>
</dbReference>
<dbReference type="Proteomes" id="UP001565368">
    <property type="component" value="Unassembled WGS sequence"/>
</dbReference>
<sequence length="253" mass="27687">MRKGAGISGLTRHTAATSSYNALSTALTAQQVGHLETSLASFKDALVTFASQHRADIRKDPALRHQFQKMCAAIGVDPLAGSSGRGWWSEQLGLGEWSCELALQVVDVCVSTRERNGGIIEMGELIARVERMRGRTDRTDRSSDRITEEDIKNAVELLEPLRAGYTLHSAGGTTFVRSVPRELDTDQSMLLVLASDTDGALTLADVRDRTGWPLVRARTAIENCIMREGLGWVDEQAERQTVYLIAAVNFADV</sequence>
<dbReference type="RefSeq" id="XP_069211655.1">
    <property type="nucleotide sequence ID" value="XM_069351269.1"/>
</dbReference>
<dbReference type="GeneID" id="95983720"/>
<dbReference type="SUPFAM" id="SSF46785">
    <property type="entry name" value="Winged helix' DNA-binding domain"/>
    <property type="match status" value="2"/>
</dbReference>
<comment type="similarity">
    <text evidence="1">Belongs to the SNF8 family.</text>
</comment>
<dbReference type="Gene3D" id="6.10.140.180">
    <property type="match status" value="1"/>
</dbReference>
<dbReference type="PANTHER" id="PTHR12806">
    <property type="entry name" value="EAP30 SUBUNIT OF ELL COMPLEX"/>
    <property type="match status" value="1"/>
</dbReference>
<dbReference type="InterPro" id="IPR036390">
    <property type="entry name" value="WH_DNA-bd_sf"/>
</dbReference>
<protein>
    <submittedName>
        <fullName evidence="2">ESCRT II complex subunit Dot2</fullName>
    </submittedName>
</protein>
<evidence type="ECO:0000313" key="3">
    <source>
        <dbReference type="Proteomes" id="UP001565368"/>
    </source>
</evidence>
<dbReference type="InterPro" id="IPR036388">
    <property type="entry name" value="WH-like_DNA-bd_sf"/>
</dbReference>
<keyword evidence="3" id="KW-1185">Reference proteome</keyword>
<evidence type="ECO:0000256" key="1">
    <source>
        <dbReference type="ARBA" id="ARBA00009834"/>
    </source>
</evidence>
<evidence type="ECO:0000313" key="2">
    <source>
        <dbReference type="EMBL" id="KAL1411711.1"/>
    </source>
</evidence>
<comment type="caution">
    <text evidence="2">The sequence shown here is derived from an EMBL/GenBank/DDBJ whole genome shotgun (WGS) entry which is preliminary data.</text>
</comment>
<dbReference type="Pfam" id="PF04157">
    <property type="entry name" value="EAP30"/>
    <property type="match status" value="1"/>
</dbReference>
<accession>A0ABR3QAJ9</accession>
<organism evidence="2 3">
    <name type="scientific">Vanrija albida</name>
    <dbReference type="NCBI Taxonomy" id="181172"/>
    <lineage>
        <taxon>Eukaryota</taxon>
        <taxon>Fungi</taxon>
        <taxon>Dikarya</taxon>
        <taxon>Basidiomycota</taxon>
        <taxon>Agaricomycotina</taxon>
        <taxon>Tremellomycetes</taxon>
        <taxon>Trichosporonales</taxon>
        <taxon>Trichosporonaceae</taxon>
        <taxon>Vanrija</taxon>
    </lineage>
</organism>
<dbReference type="EMBL" id="JBBXJM010000002">
    <property type="protein sequence ID" value="KAL1411711.1"/>
    <property type="molecule type" value="Genomic_DNA"/>
</dbReference>
<gene>
    <name evidence="2" type="primary">dot2</name>
    <name evidence="2" type="ORF">Q8F55_002677</name>
</gene>
<dbReference type="InterPro" id="IPR016689">
    <property type="entry name" value="ESCRT-2_cplx_Snf8"/>
</dbReference>